<comment type="caution">
    <text evidence="3">The sequence shown here is derived from an EMBL/GenBank/DDBJ whole genome shotgun (WGS) entry which is preliminary data.</text>
</comment>
<feature type="region of interest" description="Disordered" evidence="1">
    <location>
        <begin position="207"/>
        <end position="232"/>
    </location>
</feature>
<keyword evidence="4" id="KW-1185">Reference proteome</keyword>
<evidence type="ECO:0000313" key="3">
    <source>
        <dbReference type="EMBL" id="KAG5682623.1"/>
    </source>
</evidence>
<dbReference type="GO" id="GO:0016236">
    <property type="term" value="P:macroautophagy"/>
    <property type="evidence" value="ECO:0007669"/>
    <property type="project" value="TreeGrafter"/>
</dbReference>
<organism evidence="3 4">
    <name type="scientific">Polypedilum vanderplanki</name>
    <name type="common">Sleeping chironomid midge</name>
    <dbReference type="NCBI Taxonomy" id="319348"/>
    <lineage>
        <taxon>Eukaryota</taxon>
        <taxon>Metazoa</taxon>
        <taxon>Ecdysozoa</taxon>
        <taxon>Arthropoda</taxon>
        <taxon>Hexapoda</taxon>
        <taxon>Insecta</taxon>
        <taxon>Pterygota</taxon>
        <taxon>Neoptera</taxon>
        <taxon>Endopterygota</taxon>
        <taxon>Diptera</taxon>
        <taxon>Nematocera</taxon>
        <taxon>Chironomoidea</taxon>
        <taxon>Chironomidae</taxon>
        <taxon>Chironominae</taxon>
        <taxon>Polypedilum</taxon>
        <taxon>Polypedilum</taxon>
    </lineage>
</organism>
<protein>
    <recommendedName>
        <fullName evidence="2">Nbr1 FW domain-containing protein</fullName>
    </recommendedName>
</protein>
<dbReference type="Pfam" id="PF14555">
    <property type="entry name" value="UBA_4"/>
    <property type="match status" value="1"/>
</dbReference>
<dbReference type="SUPFAM" id="SSF46934">
    <property type="entry name" value="UBA-like"/>
    <property type="match status" value="1"/>
</dbReference>
<dbReference type="EMBL" id="JADBJN010000001">
    <property type="protein sequence ID" value="KAG5682623.1"/>
    <property type="molecule type" value="Genomic_DNA"/>
</dbReference>
<dbReference type="PANTHER" id="PTHR20930:SF0">
    <property type="entry name" value="PROTEIN ILRUN"/>
    <property type="match status" value="1"/>
</dbReference>
<feature type="domain" description="Nbr1 FW" evidence="2">
    <location>
        <begin position="99"/>
        <end position="191"/>
    </location>
</feature>
<dbReference type="GO" id="GO:0000407">
    <property type="term" value="C:phagophore assembly site"/>
    <property type="evidence" value="ECO:0007669"/>
    <property type="project" value="TreeGrafter"/>
</dbReference>
<dbReference type="CDD" id="cd14947">
    <property type="entry name" value="NBR1_like"/>
    <property type="match status" value="1"/>
</dbReference>
<gene>
    <name evidence="3" type="ORF">PVAND_011965</name>
</gene>
<dbReference type="InterPro" id="IPR009060">
    <property type="entry name" value="UBA-like_sf"/>
</dbReference>
<evidence type="ECO:0000313" key="4">
    <source>
        <dbReference type="Proteomes" id="UP001107558"/>
    </source>
</evidence>
<dbReference type="Gene3D" id="1.10.8.10">
    <property type="entry name" value="DNA helicase RuvA subunit, C-terminal domain"/>
    <property type="match status" value="1"/>
</dbReference>
<feature type="region of interest" description="Disordered" evidence="1">
    <location>
        <begin position="259"/>
        <end position="281"/>
    </location>
</feature>
<dbReference type="AlphaFoldDB" id="A0A9J6CL92"/>
<evidence type="ECO:0000256" key="1">
    <source>
        <dbReference type="SAM" id="MobiDB-lite"/>
    </source>
</evidence>
<dbReference type="InterPro" id="IPR032350">
    <property type="entry name" value="Nbr1_FW"/>
</dbReference>
<proteinExistence type="predicted"/>
<dbReference type="InterPro" id="IPR013783">
    <property type="entry name" value="Ig-like_fold"/>
</dbReference>
<name>A0A9J6CL92_POLVA</name>
<feature type="compositionally biased region" description="Polar residues" evidence="1">
    <location>
        <begin position="263"/>
        <end position="276"/>
    </location>
</feature>
<dbReference type="Gene3D" id="2.60.40.10">
    <property type="entry name" value="Immunoglobulins"/>
    <property type="match status" value="1"/>
</dbReference>
<dbReference type="PANTHER" id="PTHR20930">
    <property type="entry name" value="OVARIAN CARCINOMA ANTIGEN CA125-RELATED"/>
    <property type="match status" value="1"/>
</dbReference>
<dbReference type="GO" id="GO:0043130">
    <property type="term" value="F:ubiquitin binding"/>
    <property type="evidence" value="ECO:0007669"/>
    <property type="project" value="TreeGrafter"/>
</dbReference>
<dbReference type="Proteomes" id="UP001107558">
    <property type="component" value="Chromosome 1"/>
</dbReference>
<reference evidence="3" key="1">
    <citation type="submission" date="2021-03" db="EMBL/GenBank/DDBJ databases">
        <title>Chromosome level genome of the anhydrobiotic midge Polypedilum vanderplanki.</title>
        <authorList>
            <person name="Yoshida Y."/>
            <person name="Kikawada T."/>
            <person name="Gusev O."/>
        </authorList>
    </citation>
    <scope>NUCLEOTIDE SEQUENCE</scope>
    <source>
        <strain evidence="3">NIAS01</strain>
        <tissue evidence="3">Whole body or cell culture</tissue>
    </source>
</reference>
<sequence>MDCDEERETSNVKSDSGDINSLLNSLASLNTNEKDDLVVAFQNIANELSYTTARFFLEMNNWNLQAAVGCYFDFLASSNQHTNVPMPSMRIVRELTCGLGESVTPSTQFQQSWLLENNGEVAWPQGCYLKQVSEVNNDSKMFVPPIGPHESYVITITLMSPAEVGQFKSQFCLCLPHGATFGPIIWSVVDVSISGTLSLTQQLQQLHTSQQPPKLQSTTGWEEDNSMDTGGASHNSIIQINSTSTALVPHCSNNGISDPFPIVNQSQLPAPQNSPNNDDDMMFEKINSHNL</sequence>
<dbReference type="Pfam" id="PF16158">
    <property type="entry name" value="N_BRCA1_IG"/>
    <property type="match status" value="1"/>
</dbReference>
<accession>A0A9J6CL92</accession>
<evidence type="ECO:0000259" key="2">
    <source>
        <dbReference type="Pfam" id="PF16158"/>
    </source>
</evidence>
<dbReference type="InterPro" id="IPR039517">
    <property type="entry name" value="C6orf106_UBA-like"/>
</dbReference>
<dbReference type="OrthoDB" id="661148at2759"/>
<dbReference type="CDD" id="cd14349">
    <property type="entry name" value="UBA_CF106"/>
    <property type="match status" value="1"/>
</dbReference>